<gene>
    <name evidence="3" type="ORF">ERX46_11155</name>
</gene>
<proteinExistence type="predicted"/>
<evidence type="ECO:0000256" key="1">
    <source>
        <dbReference type="SAM" id="MobiDB-lite"/>
    </source>
</evidence>
<accession>A0A4Q4KNI8</accession>
<dbReference type="PANTHER" id="PTHR36966:SF1">
    <property type="entry name" value="REP-ASSOCIATED TYROSINE TRANSPOSASE"/>
    <property type="match status" value="1"/>
</dbReference>
<dbReference type="InterPro" id="IPR052715">
    <property type="entry name" value="RAYT_transposase"/>
</dbReference>
<comment type="caution">
    <text evidence="3">The sequence shown here is derived from an EMBL/GenBank/DDBJ whole genome shotgun (WGS) entry which is preliminary data.</text>
</comment>
<evidence type="ECO:0000313" key="4">
    <source>
        <dbReference type="Proteomes" id="UP000293952"/>
    </source>
</evidence>
<reference evidence="3 4" key="1">
    <citation type="submission" date="2019-02" db="EMBL/GenBank/DDBJ databases">
        <title>Genome sequence of the sea-ice species Brumimicrobium glaciale.</title>
        <authorList>
            <person name="Bowman J.P."/>
        </authorList>
    </citation>
    <scope>NUCLEOTIDE SEQUENCE [LARGE SCALE GENOMIC DNA]</scope>
    <source>
        <strain evidence="3 4">IC156</strain>
    </source>
</reference>
<dbReference type="OrthoDB" id="9794403at2"/>
<dbReference type="EMBL" id="SETE01000004">
    <property type="protein sequence ID" value="RYM33489.1"/>
    <property type="molecule type" value="Genomic_DNA"/>
</dbReference>
<dbReference type="SMART" id="SM01321">
    <property type="entry name" value="Y1_Tnp"/>
    <property type="match status" value="1"/>
</dbReference>
<dbReference type="Proteomes" id="UP000293952">
    <property type="component" value="Unassembled WGS sequence"/>
</dbReference>
<dbReference type="AlphaFoldDB" id="A0A4Q4KNI8"/>
<dbReference type="Gene3D" id="3.30.70.1290">
    <property type="entry name" value="Transposase IS200-like"/>
    <property type="match status" value="1"/>
</dbReference>
<dbReference type="GO" id="GO:0043565">
    <property type="term" value="F:sequence-specific DNA binding"/>
    <property type="evidence" value="ECO:0007669"/>
    <property type="project" value="TreeGrafter"/>
</dbReference>
<organism evidence="3 4">
    <name type="scientific">Brumimicrobium glaciale</name>
    <dbReference type="NCBI Taxonomy" id="200475"/>
    <lineage>
        <taxon>Bacteria</taxon>
        <taxon>Pseudomonadati</taxon>
        <taxon>Bacteroidota</taxon>
        <taxon>Flavobacteriia</taxon>
        <taxon>Flavobacteriales</taxon>
        <taxon>Crocinitomicaceae</taxon>
        <taxon>Brumimicrobium</taxon>
    </lineage>
</organism>
<dbReference type="GO" id="GO:0006313">
    <property type="term" value="P:DNA transposition"/>
    <property type="evidence" value="ECO:0007669"/>
    <property type="project" value="InterPro"/>
</dbReference>
<keyword evidence="4" id="KW-1185">Reference proteome</keyword>
<evidence type="ECO:0000259" key="2">
    <source>
        <dbReference type="SMART" id="SM01321"/>
    </source>
</evidence>
<feature type="domain" description="Transposase IS200-like" evidence="2">
    <location>
        <begin position="19"/>
        <end position="173"/>
    </location>
</feature>
<sequence>MKNNKYRNGSFRLQSWDYRNDGAYFVTINAANHKHFFGEIKNGTMHLNDIGKFAEEFWMEIPNHFAHVQLENFVVMPNHTHGILILKGCAGLSSSNDTNKQAEPKSKSKIRIGGKNENWNPGSVGVIINQYKRIVTINARKKNPSFGWQPKFNDHIIRNSISFERIQNYIENNPQKWEDDIFNGKRKR</sequence>
<dbReference type="GO" id="GO:0004803">
    <property type="term" value="F:transposase activity"/>
    <property type="evidence" value="ECO:0007669"/>
    <property type="project" value="InterPro"/>
</dbReference>
<dbReference type="PANTHER" id="PTHR36966">
    <property type="entry name" value="REP-ASSOCIATED TYROSINE TRANSPOSASE"/>
    <property type="match status" value="1"/>
</dbReference>
<dbReference type="InterPro" id="IPR002686">
    <property type="entry name" value="Transposase_17"/>
</dbReference>
<evidence type="ECO:0000313" key="3">
    <source>
        <dbReference type="EMBL" id="RYM33489.1"/>
    </source>
</evidence>
<dbReference type="RefSeq" id="WP_130093949.1">
    <property type="nucleotide sequence ID" value="NZ_SETE01000004.1"/>
</dbReference>
<feature type="region of interest" description="Disordered" evidence="1">
    <location>
        <begin position="95"/>
        <end position="115"/>
    </location>
</feature>
<dbReference type="InterPro" id="IPR036515">
    <property type="entry name" value="Transposase_17_sf"/>
</dbReference>
<name>A0A4Q4KNI8_9FLAO</name>
<protein>
    <submittedName>
        <fullName evidence="3">Transposase</fullName>
    </submittedName>
</protein>
<dbReference type="SUPFAM" id="SSF143422">
    <property type="entry name" value="Transposase IS200-like"/>
    <property type="match status" value="1"/>
</dbReference>